<dbReference type="AlphaFoldDB" id="A0A842HB91"/>
<dbReference type="EMBL" id="JACHVB010000004">
    <property type="protein sequence ID" value="MBC2592701.1"/>
    <property type="molecule type" value="Genomic_DNA"/>
</dbReference>
<evidence type="ECO:0000313" key="4">
    <source>
        <dbReference type="Proteomes" id="UP000546464"/>
    </source>
</evidence>
<feature type="coiled-coil region" evidence="1">
    <location>
        <begin position="514"/>
        <end position="636"/>
    </location>
</feature>
<keyword evidence="4" id="KW-1185">Reference proteome</keyword>
<reference evidence="3 4" key="1">
    <citation type="submission" date="2020-07" db="EMBL/GenBank/DDBJ databases">
        <authorList>
            <person name="Feng X."/>
        </authorList>
    </citation>
    <scope>NUCLEOTIDE SEQUENCE [LARGE SCALE GENOMIC DNA]</scope>
    <source>
        <strain evidence="3 4">JCM31066</strain>
    </source>
</reference>
<protein>
    <recommendedName>
        <fullName evidence="5">Phage tail tape measure protein</fullName>
    </recommendedName>
</protein>
<evidence type="ECO:0000256" key="2">
    <source>
        <dbReference type="SAM" id="Phobius"/>
    </source>
</evidence>
<gene>
    <name evidence="3" type="ORF">H5P28_00345</name>
</gene>
<feature type="transmembrane region" description="Helical" evidence="2">
    <location>
        <begin position="841"/>
        <end position="862"/>
    </location>
</feature>
<evidence type="ECO:0008006" key="5">
    <source>
        <dbReference type="Google" id="ProtNLM"/>
    </source>
</evidence>
<evidence type="ECO:0000313" key="3">
    <source>
        <dbReference type="EMBL" id="MBC2592701.1"/>
    </source>
</evidence>
<keyword evidence="1" id="KW-0175">Coiled coil</keyword>
<comment type="caution">
    <text evidence="3">The sequence shown here is derived from an EMBL/GenBank/DDBJ whole genome shotgun (WGS) entry which is preliminary data.</text>
</comment>
<evidence type="ECO:0000256" key="1">
    <source>
        <dbReference type="SAM" id="Coils"/>
    </source>
</evidence>
<organism evidence="3 4">
    <name type="scientific">Ruficoccus amylovorans</name>
    <dbReference type="NCBI Taxonomy" id="1804625"/>
    <lineage>
        <taxon>Bacteria</taxon>
        <taxon>Pseudomonadati</taxon>
        <taxon>Verrucomicrobiota</taxon>
        <taxon>Opitutia</taxon>
        <taxon>Puniceicoccales</taxon>
        <taxon>Cerasicoccaceae</taxon>
        <taxon>Ruficoccus</taxon>
    </lineage>
</organism>
<feature type="transmembrane region" description="Helical" evidence="2">
    <location>
        <begin position="335"/>
        <end position="355"/>
    </location>
</feature>
<keyword evidence="2" id="KW-0472">Membrane</keyword>
<dbReference type="RefSeq" id="WP_185673740.1">
    <property type="nucleotide sequence ID" value="NZ_JACHVB010000004.1"/>
</dbReference>
<keyword evidence="2" id="KW-1133">Transmembrane helix</keyword>
<accession>A0A842HB91</accession>
<feature type="transmembrane region" description="Helical" evidence="2">
    <location>
        <begin position="254"/>
        <end position="275"/>
    </location>
</feature>
<proteinExistence type="predicted"/>
<sequence>MNNLLQVILDFKANLNGLDRFVSAYKARMEQVEAFNARIQNGEAALRGMLTKLGSVLGAAALYRYTQEARAAEEAQNELTQALRRTGQVQYRDQLLAQADALEEVTKFSAEQVQAVQRITLGFGLSAQQAQAAAEPILDWAQQHRQAGEAAAQFFGEQLASGREELARYGIELDQSKDRVTAMIEAFQKTSGGAARAAIVNKEEHQLLVQYGRETEKLGNIARAVALPFIQVLVPALGQTAQILGQLAGVVQPFVPVLAAVTPTVLKLALAWGALSGSMTLVKMAVNPLRTAFVLLTGTTIAQYGRALTATIAKHGLIKGSLASITSASGLAATALRLVAVAGLGFVAFMVGWLIGSMINELEVGGARIKDWVAKIMADIAAWWAHFDANVEKGWNWIKLTFSNSLTALKVVVLEFLVWVADKFDNALGRKIGFTIDPTGLKDSLDQAKKQLADSAGKLIADNAAVDLRAKAKAGWWLDVGQDILDEGKQAVRNNQAQGAGNAQDLTNLSNFDQDALEAQVKKAEADRKAAEEAQLERKRKIYAEETKAQRLEADGDQEAADAIRRRLREMEAEADLGADARDLIRERLDLEDRLTQEKRAQQAVADSQAILEKQLNRLQSERQLAEQRRDRTTAVRILEQEQVLIGQIIAGYQAAAAAAASPLEQAEALAQIAQWQQFLEDLKTGAGASRLSQAQQNYQALDDPIQHFQSLSDGSQGGILEYLAQVGTTADQVAEGIKSTLGSAVSSITDGISSWINGTLSFGAAAAQIGQSILNTMLRTVVEMGVQWLVNKALVLTGMTAIETAADAHRVARVAKENAAEAATLPAKSAGAVAAGISSFGIALAFGAVALAAIMAAFGAFETGGVVRGGEQLIRVNEKGTEAVLNNRAYRTFGETFIAGLNTGQLLLDALPGDVAHSLTRPADPAGTGAAMGGSGGGASGAQAVNVAILDKSSNARAWLESSEGSRFLYDKVKGVMKDVS</sequence>
<keyword evidence="2" id="KW-0812">Transmembrane</keyword>
<dbReference type="Proteomes" id="UP000546464">
    <property type="component" value="Unassembled WGS sequence"/>
</dbReference>
<name>A0A842HB91_9BACT</name>